<gene>
    <name evidence="1" type="ORF">A4V09_13935</name>
</gene>
<dbReference type="RefSeq" id="WP_065542924.1">
    <property type="nucleotide sequence ID" value="NZ_CP015405.2"/>
</dbReference>
<evidence type="ECO:0000313" key="1">
    <source>
        <dbReference type="EMBL" id="ANU76767.1"/>
    </source>
</evidence>
<dbReference type="InterPro" id="IPR036465">
    <property type="entry name" value="vWFA_dom_sf"/>
</dbReference>
<protein>
    <submittedName>
        <fullName evidence="1">Uncharacterized protein</fullName>
    </submittedName>
</protein>
<dbReference type="SUPFAM" id="SSF53300">
    <property type="entry name" value="vWA-like"/>
    <property type="match status" value="1"/>
</dbReference>
<sequence>MSENKIPCPFQGPGQQNPEFIGGYDMIRPTDNPQESDYWISSGETVVYDAGENMGSGGNLHFSDRLRISKGAVGGCTSTVTLDIEGNPLMYSYYPPHSLDIIFVLDVTASMMSGGSRKMALAKRALIQTIEMLWQKNRETVITIIPFARDAYIPQPEGGLSYNYLGTLFTWRRSTTGGNMIGQILGYRNGSYVSATDIPAYMQNSEPIAASAELSLYNYYNYYKIRYSDIYNADGSPKPDTVLEDYLASVYAQNPQAYTGNFIEAVADNRELTPAQLPYSMHDNGYQNNTILDNLIWAIPYGEDTNTEAGLREAYSFFKTPGFARSEDILRRAVILITDGQANRSINPAYSQIYAQPDSVDSDFFPDIPGSPWRYFMYLQQTLPNLISEIGNRSATYDELILALQRAWQISEKLKDPKDGNASVFVLGIEIGAQSPGPYTRENVLDIMRTIATTGSYLHEAAENGSENPIIEELERLVKNLLVLTGSLRVTITDTINTALFDYVPGTLRISGTQDGIKLKSKSAPDITDPSDPDYTVYEKPALLPDVSDGNVAGGVITVDLGAVPFPIASSDSQAKVRLMYEIKGKGSAYGTHLHTDNDRETYASYSEPSHPTADNSDLTYSGPPRSLYFQTPVVFCRPAYTVEKFVGISPENTKYKSLEIPACQTAFYRVAVGNHTDSEAAFPLLYEASGAATLEEAIHSTDRRILAENLTVPANSVREFTFRYKTDCCDHIIPDFAVLETPSGLLYDNASIKVQDGFASYVIQYLDRRTGRRICPDKLVENVSACTKIPVCRCIRRIPCWRFVGASACCLDLCKGDHVLKLYYVHR</sequence>
<keyword evidence="2" id="KW-1185">Reference proteome</keyword>
<dbReference type="Proteomes" id="UP000092574">
    <property type="component" value="Chromosome"/>
</dbReference>
<dbReference type="AlphaFoldDB" id="A0A1C7IAS7"/>
<dbReference type="Gene3D" id="3.40.50.410">
    <property type="entry name" value="von Willebrand factor, type A domain"/>
    <property type="match status" value="1"/>
</dbReference>
<reference evidence="1" key="1">
    <citation type="submission" date="2017-04" db="EMBL/GenBank/DDBJ databases">
        <title>Complete Genome Sequences of Twelve Strains of a Stable Defined Moderately Diverse Mouse Microbiota 2 (sDMDMm2).</title>
        <authorList>
            <person name="Uchimura Y."/>
            <person name="Wyss M."/>
            <person name="Brugiroux S."/>
            <person name="Limenitakis J.P."/>
            <person name="Stecher B."/>
            <person name="McCoy K.D."/>
            <person name="Macpherson A.J."/>
        </authorList>
    </citation>
    <scope>NUCLEOTIDE SEQUENCE</scope>
    <source>
        <strain evidence="1">YL58</strain>
    </source>
</reference>
<dbReference type="OrthoDB" id="2056814at2"/>
<organism evidence="1 2">
    <name type="scientific">Blautia pseudococcoides</name>
    <dbReference type="NCBI Taxonomy" id="1796616"/>
    <lineage>
        <taxon>Bacteria</taxon>
        <taxon>Bacillati</taxon>
        <taxon>Bacillota</taxon>
        <taxon>Clostridia</taxon>
        <taxon>Lachnospirales</taxon>
        <taxon>Lachnospiraceae</taxon>
        <taxon>Blautia</taxon>
    </lineage>
</organism>
<dbReference type="EMBL" id="CP015405">
    <property type="protein sequence ID" value="ANU76767.1"/>
    <property type="molecule type" value="Genomic_DNA"/>
</dbReference>
<accession>A0A1C7IAS7</accession>
<dbReference type="KEGG" id="byl:A4V09_13935"/>
<evidence type="ECO:0000313" key="2">
    <source>
        <dbReference type="Proteomes" id="UP000092574"/>
    </source>
</evidence>
<name>A0A1C7IAS7_9FIRM</name>
<proteinExistence type="predicted"/>